<dbReference type="InterPro" id="IPR001507">
    <property type="entry name" value="ZP_dom"/>
</dbReference>
<dbReference type="InterPro" id="IPR042235">
    <property type="entry name" value="ZP-C_dom"/>
</dbReference>
<organism evidence="5">
    <name type="scientific">Ixodes ricinus</name>
    <name type="common">Common tick</name>
    <name type="synonym">Acarus ricinus</name>
    <dbReference type="NCBI Taxonomy" id="34613"/>
    <lineage>
        <taxon>Eukaryota</taxon>
        <taxon>Metazoa</taxon>
        <taxon>Ecdysozoa</taxon>
        <taxon>Arthropoda</taxon>
        <taxon>Chelicerata</taxon>
        <taxon>Arachnida</taxon>
        <taxon>Acari</taxon>
        <taxon>Parasitiformes</taxon>
        <taxon>Ixodida</taxon>
        <taxon>Ixodoidea</taxon>
        <taxon>Ixodidae</taxon>
        <taxon>Ixodinae</taxon>
        <taxon>Ixodes</taxon>
    </lineage>
</organism>
<evidence type="ECO:0000256" key="3">
    <source>
        <dbReference type="SAM" id="SignalP"/>
    </source>
</evidence>
<feature type="domain" description="ZP" evidence="4">
    <location>
        <begin position="46"/>
        <end position="278"/>
    </location>
</feature>
<feature type="region of interest" description="Disordered" evidence="1">
    <location>
        <begin position="420"/>
        <end position="456"/>
    </location>
</feature>
<evidence type="ECO:0000259" key="4">
    <source>
        <dbReference type="PROSITE" id="PS51034"/>
    </source>
</evidence>
<name>A0A6B0VB90_IXORI</name>
<keyword evidence="2" id="KW-0472">Membrane</keyword>
<evidence type="ECO:0000256" key="1">
    <source>
        <dbReference type="SAM" id="MobiDB-lite"/>
    </source>
</evidence>
<evidence type="ECO:0000313" key="5">
    <source>
        <dbReference type="EMBL" id="MXU99537.1"/>
    </source>
</evidence>
<accession>A0A6B0VB90</accession>
<feature type="signal peptide" evidence="3">
    <location>
        <begin position="1"/>
        <end position="28"/>
    </location>
</feature>
<keyword evidence="3" id="KW-0732">Signal</keyword>
<reference evidence="5" key="1">
    <citation type="submission" date="2019-12" db="EMBL/GenBank/DDBJ databases">
        <title>An insight into the sialome of adult female Ixodes ricinus ticks feeding for 6 days.</title>
        <authorList>
            <person name="Perner J."/>
            <person name="Ribeiro J.M.C."/>
        </authorList>
    </citation>
    <scope>NUCLEOTIDE SEQUENCE</scope>
    <source>
        <strain evidence="5">Semi-engorged</strain>
        <tissue evidence="5">Salivary glands</tissue>
    </source>
</reference>
<feature type="region of interest" description="Disordered" evidence="1">
    <location>
        <begin position="270"/>
        <end position="291"/>
    </location>
</feature>
<dbReference type="Gene3D" id="2.60.40.4100">
    <property type="entry name" value="Zona pellucida, ZP-C domain"/>
    <property type="match status" value="1"/>
</dbReference>
<evidence type="ECO:0000256" key="2">
    <source>
        <dbReference type="SAM" id="Phobius"/>
    </source>
</evidence>
<keyword evidence="2" id="KW-1133">Transmembrane helix</keyword>
<dbReference type="PROSITE" id="PS51034">
    <property type="entry name" value="ZP_2"/>
    <property type="match status" value="1"/>
</dbReference>
<proteinExistence type="predicted"/>
<sequence>MAKPSMVTLATYVALSLMIAFHGRLVSGQKGQQVVEPEFSPTVTANCDKGFMVISVLTEQPFDGILHTRDTSDPRGPKELRRDPCITYGSGAKNTSLRISLFPGPDDPLYCGVRRREGTEERSVAISIRVHKALELSDDKSYVITCGKNNFRNARNELYRVSLGFLDADKKVHELVIGHQYVLRASVNGPGGIEGLRVKSCFGFAPNTSEVELIDINGCPKTTFLSEFKYNETSETADATVSSTFRFPGSNRINVQCDIVVCQSARCAPTCPSSSSGSSPTKSQPQQVKDGESAVQLMASTAVFVVEPGESTSSPIRECTEWRFPWLIGLCICLAILLLVMLIVNIFLCSSLTCTCTKTEVEEKEPSEMEDYDPYKVGWAPSSQYGSRTSLNKPGYASGGSTLNSARSVSNGSDHYTIVHSRPNSRYSHHSSKEPLHRAGPGSHLSNGHGHYNSRI</sequence>
<dbReference type="SMART" id="SM00241">
    <property type="entry name" value="ZP"/>
    <property type="match status" value="1"/>
</dbReference>
<keyword evidence="2" id="KW-0812">Transmembrane</keyword>
<dbReference type="PANTHER" id="PTHR46560">
    <property type="entry name" value="CYPHER, ISOFORM B"/>
    <property type="match status" value="1"/>
</dbReference>
<feature type="compositionally biased region" description="Low complexity" evidence="1">
    <location>
        <begin position="272"/>
        <end position="287"/>
    </location>
</feature>
<feature type="transmembrane region" description="Helical" evidence="2">
    <location>
        <begin position="324"/>
        <end position="348"/>
    </location>
</feature>
<dbReference type="AlphaFoldDB" id="A0A6B0VB90"/>
<feature type="chain" id="PRO_5025329068" description="ZP domain-containing protein" evidence="3">
    <location>
        <begin position="29"/>
        <end position="456"/>
    </location>
</feature>
<dbReference type="PANTHER" id="PTHR46560:SF9">
    <property type="entry name" value="ZP DOMAIN-CONTAINING PROTEIN"/>
    <property type="match status" value="1"/>
</dbReference>
<dbReference type="EMBL" id="GIFC01017454">
    <property type="protein sequence ID" value="MXU99537.1"/>
    <property type="molecule type" value="Transcribed_RNA"/>
</dbReference>
<protein>
    <recommendedName>
        <fullName evidence="4">ZP domain-containing protein</fullName>
    </recommendedName>
</protein>